<gene>
    <name evidence="1" type="ORF">HMPREF9498_02491</name>
</gene>
<evidence type="ECO:0000313" key="1">
    <source>
        <dbReference type="EMBL" id="EFM81919.1"/>
    </source>
</evidence>
<accession>A0A125W3E6</accession>
<name>A0A125W3E6_ENTFL</name>
<dbReference type="GeneID" id="60894367"/>
<comment type="caution">
    <text evidence="1">The sequence shown here is derived from an EMBL/GenBank/DDBJ whole genome shotgun (WGS) entry which is preliminary data.</text>
</comment>
<dbReference type="HOGENOM" id="CLU_161211_1_0_9"/>
<dbReference type="EMBL" id="AEBR01000088">
    <property type="protein sequence ID" value="EFM81919.1"/>
    <property type="molecule type" value="Genomic_DNA"/>
</dbReference>
<protein>
    <submittedName>
        <fullName evidence="1">Uncharacterized protein</fullName>
    </submittedName>
</protein>
<sequence>MKASTKIGIGLSIAAVASVSVAVIASEKIIKKVSHVSNRYKVKKFVDDKFDGNQKLLSIVDDLSDDELDSVLNVVDRVKDGGSKLAEYGEKVKDNTDSLKERFFTFIEDAMK</sequence>
<proteinExistence type="predicted"/>
<organism evidence="1 2">
    <name type="scientific">Enterococcus faecalis TX4248</name>
    <dbReference type="NCBI Taxonomy" id="749495"/>
    <lineage>
        <taxon>Bacteria</taxon>
        <taxon>Bacillati</taxon>
        <taxon>Bacillota</taxon>
        <taxon>Bacilli</taxon>
        <taxon>Lactobacillales</taxon>
        <taxon>Enterococcaceae</taxon>
        <taxon>Enterococcus</taxon>
    </lineage>
</organism>
<evidence type="ECO:0000313" key="2">
    <source>
        <dbReference type="Proteomes" id="UP000004846"/>
    </source>
</evidence>
<dbReference type="Proteomes" id="UP000004846">
    <property type="component" value="Unassembled WGS sequence"/>
</dbReference>
<dbReference type="AlphaFoldDB" id="A0A125W3E6"/>
<reference evidence="1 2" key="1">
    <citation type="submission" date="2010-07" db="EMBL/GenBank/DDBJ databases">
        <authorList>
            <person name="Sid Ahmed O."/>
        </authorList>
    </citation>
    <scope>NUCLEOTIDE SEQUENCE [LARGE SCALE GENOMIC DNA]</scope>
    <source>
        <strain evidence="1 2">TX4248</strain>
    </source>
</reference>
<dbReference type="RefSeq" id="WP_002356871.1">
    <property type="nucleotide sequence ID" value="NZ_GL454478.1"/>
</dbReference>